<sequence>MLTAVCVIRPVYLGKLRYSYKCCDTLTQSMGYMRQCSMTPATAPAIQYTSVYHNKSRHGYRPQRKPLLKPTGLGLARAHAERKEDYWDSRLWSDETKVTGFFFHNYGFIKLHLIDGIMNSTMSCSILKERMLPSLRAHGRRALLQHDNDPEHTSKAAAAFLHKNRVKVMEWPSLPPDLKPVQHLWRILKQQVEHHSPSSIQALEEVLLEEWKKIDDANVLFNKIRHKVWHDN</sequence>
<evidence type="ECO:0000313" key="2">
    <source>
        <dbReference type="Proteomes" id="UP000694548"/>
    </source>
</evidence>
<keyword evidence="2" id="KW-1185">Reference proteome</keyword>
<accession>A0A8C6NSU5</accession>
<dbReference type="GeneTree" id="ENSGT01150000286914"/>
<reference evidence="1" key="2">
    <citation type="submission" date="2025-08" db="UniProtKB">
        <authorList>
            <consortium name="Ensembl"/>
        </authorList>
    </citation>
    <scope>IDENTIFICATION</scope>
</reference>
<dbReference type="Ensembl" id="ENSNFUT00015024334.1">
    <property type="protein sequence ID" value="ENSNFUP00015023266.1"/>
    <property type="gene ID" value="ENSNFUG00015011257.1"/>
</dbReference>
<dbReference type="GO" id="GO:0003676">
    <property type="term" value="F:nucleic acid binding"/>
    <property type="evidence" value="ECO:0007669"/>
    <property type="project" value="InterPro"/>
</dbReference>
<dbReference type="Gene3D" id="3.30.420.10">
    <property type="entry name" value="Ribonuclease H-like superfamily/Ribonuclease H"/>
    <property type="match status" value="1"/>
</dbReference>
<evidence type="ECO:0000313" key="1">
    <source>
        <dbReference type="Ensembl" id="ENSNFUP00015023266.1"/>
    </source>
</evidence>
<dbReference type="Proteomes" id="UP000694548">
    <property type="component" value="Chromosome sgr08"/>
</dbReference>
<name>A0A8C6NSU5_NOTFU</name>
<reference evidence="1" key="1">
    <citation type="submission" date="2014-08" db="EMBL/GenBank/DDBJ databases">
        <authorList>
            <person name="Senf B."/>
            <person name="Petzold A."/>
            <person name="Downie B.R."/>
            <person name="Koch P."/>
            <person name="Platzer M."/>
        </authorList>
    </citation>
    <scope>NUCLEOTIDE SEQUENCE [LARGE SCALE GENOMIC DNA]</scope>
    <source>
        <strain evidence="1">GRZ</strain>
    </source>
</reference>
<evidence type="ECO:0008006" key="3">
    <source>
        <dbReference type="Google" id="ProtNLM"/>
    </source>
</evidence>
<protein>
    <recommendedName>
        <fullName evidence="3">Tc1-like transposase DDE domain-containing protein</fullName>
    </recommendedName>
</protein>
<dbReference type="InterPro" id="IPR036397">
    <property type="entry name" value="RNaseH_sf"/>
</dbReference>
<dbReference type="AlphaFoldDB" id="A0A8C6NSU5"/>
<reference evidence="1" key="3">
    <citation type="submission" date="2025-09" db="UniProtKB">
        <authorList>
            <consortium name="Ensembl"/>
        </authorList>
    </citation>
    <scope>IDENTIFICATION</scope>
</reference>
<proteinExistence type="predicted"/>
<organism evidence="1 2">
    <name type="scientific">Nothobranchius furzeri</name>
    <name type="common">Turquoise killifish</name>
    <dbReference type="NCBI Taxonomy" id="105023"/>
    <lineage>
        <taxon>Eukaryota</taxon>
        <taxon>Metazoa</taxon>
        <taxon>Chordata</taxon>
        <taxon>Craniata</taxon>
        <taxon>Vertebrata</taxon>
        <taxon>Euteleostomi</taxon>
        <taxon>Actinopterygii</taxon>
        <taxon>Neopterygii</taxon>
        <taxon>Teleostei</taxon>
        <taxon>Neoteleostei</taxon>
        <taxon>Acanthomorphata</taxon>
        <taxon>Ovalentaria</taxon>
        <taxon>Atherinomorphae</taxon>
        <taxon>Cyprinodontiformes</taxon>
        <taxon>Nothobranchiidae</taxon>
        <taxon>Nothobranchius</taxon>
    </lineage>
</organism>